<evidence type="ECO:0000256" key="3">
    <source>
        <dbReference type="ARBA" id="ARBA00022643"/>
    </source>
</evidence>
<dbReference type="InterPro" id="IPR012349">
    <property type="entry name" value="Split_barrel_FMN-bd"/>
</dbReference>
<feature type="domain" description="Flavin reductase like" evidence="5">
    <location>
        <begin position="31"/>
        <end position="167"/>
    </location>
</feature>
<dbReference type="SUPFAM" id="SSF50475">
    <property type="entry name" value="FMN-binding split barrel"/>
    <property type="match status" value="1"/>
</dbReference>
<keyword evidence="3" id="KW-0288">FMN</keyword>
<dbReference type="PANTHER" id="PTHR33798">
    <property type="entry name" value="FLAVOPROTEIN OXYGENASE"/>
    <property type="match status" value="1"/>
</dbReference>
<protein>
    <submittedName>
        <fullName evidence="6">Flavin oxidoreductase</fullName>
    </submittedName>
</protein>
<comment type="cofactor">
    <cofactor evidence="1">
        <name>FMN</name>
        <dbReference type="ChEBI" id="CHEBI:58210"/>
    </cofactor>
</comment>
<name>A0A967E893_9FLAO</name>
<sequence length="215" mass="24166">MHYTKVAIEQLDSIQRLKIINAVSGVKPANLIGTVSSSGVTNLGVFNSVFHLGSNPPLQGFILRPTGEVPRHTYENLLQNGQYTINHIHNGIIEQAHYTSAKFKAEVSEFRECGLTEEYIDGFEAPFVKESHLKMGMYFKEAIPIELNDTWLIIGEIQHLVLPPEVFGEEDDVDLAAIDTVGISGLNTYYSLKKLRRFPYARVSEVPNFEKNQTE</sequence>
<comment type="caution">
    <text evidence="6">The sequence shown here is derived from an EMBL/GenBank/DDBJ whole genome shotgun (WGS) entry which is preliminary data.</text>
</comment>
<dbReference type="Pfam" id="PF01613">
    <property type="entry name" value="Flavin_Reduct"/>
    <property type="match status" value="1"/>
</dbReference>
<evidence type="ECO:0000259" key="5">
    <source>
        <dbReference type="Pfam" id="PF01613"/>
    </source>
</evidence>
<evidence type="ECO:0000313" key="7">
    <source>
        <dbReference type="Proteomes" id="UP000707206"/>
    </source>
</evidence>
<keyword evidence="2" id="KW-0285">Flavoprotein</keyword>
<proteinExistence type="inferred from homology"/>
<dbReference type="Gene3D" id="2.30.110.10">
    <property type="entry name" value="Electron Transport, Fmn-binding Protein, Chain A"/>
    <property type="match status" value="1"/>
</dbReference>
<comment type="similarity">
    <text evidence="4">Belongs to the flavoredoxin family.</text>
</comment>
<evidence type="ECO:0000256" key="4">
    <source>
        <dbReference type="ARBA" id="ARBA00038054"/>
    </source>
</evidence>
<organism evidence="6 7">
    <name type="scientific">Pelagihabitans pacificus</name>
    <dbReference type="NCBI Taxonomy" id="2696054"/>
    <lineage>
        <taxon>Bacteria</taxon>
        <taxon>Pseudomonadati</taxon>
        <taxon>Bacteroidota</taxon>
        <taxon>Flavobacteriia</taxon>
        <taxon>Flavobacteriales</taxon>
        <taxon>Flavobacteriaceae</taxon>
        <taxon>Pelagihabitans</taxon>
    </lineage>
</organism>
<dbReference type="AlphaFoldDB" id="A0A967E893"/>
<evidence type="ECO:0000256" key="2">
    <source>
        <dbReference type="ARBA" id="ARBA00022630"/>
    </source>
</evidence>
<evidence type="ECO:0000256" key="1">
    <source>
        <dbReference type="ARBA" id="ARBA00001917"/>
    </source>
</evidence>
<dbReference type="InterPro" id="IPR002563">
    <property type="entry name" value="Flavin_Rdtase-like_dom"/>
</dbReference>
<dbReference type="PANTHER" id="PTHR33798:SF5">
    <property type="entry name" value="FLAVIN REDUCTASE LIKE DOMAIN-CONTAINING PROTEIN"/>
    <property type="match status" value="1"/>
</dbReference>
<accession>A0A967E893</accession>
<keyword evidence="7" id="KW-1185">Reference proteome</keyword>
<dbReference type="GO" id="GO:0010181">
    <property type="term" value="F:FMN binding"/>
    <property type="evidence" value="ECO:0007669"/>
    <property type="project" value="InterPro"/>
</dbReference>
<reference evidence="6" key="2">
    <citation type="submission" date="2020-03" db="EMBL/GenBank/DDBJ databases">
        <title>Flavobacteriaceae bacterium strain TP-CH-4, a member of the family Flavobacteriaceae isolated from a deep-sea seamount.</title>
        <authorList>
            <person name="Zhang D.-C."/>
        </authorList>
    </citation>
    <scope>NUCLEOTIDE SEQUENCE</scope>
    <source>
        <strain evidence="6">TP-CH-4</strain>
    </source>
</reference>
<reference evidence="6" key="1">
    <citation type="submission" date="2019-07" db="EMBL/GenBank/DDBJ databases">
        <authorList>
            <person name="De-Chao Zhang Q."/>
        </authorList>
    </citation>
    <scope>NUCLEOTIDE SEQUENCE</scope>
    <source>
        <strain evidence="6">TP-CH-4</strain>
    </source>
</reference>
<dbReference type="RefSeq" id="WP_152575536.1">
    <property type="nucleotide sequence ID" value="NZ_VIKU02000005.1"/>
</dbReference>
<gene>
    <name evidence="6" type="ORF">FK220_017005</name>
</gene>
<dbReference type="EMBL" id="VIKU02000005">
    <property type="protein sequence ID" value="NHF61054.1"/>
    <property type="molecule type" value="Genomic_DNA"/>
</dbReference>
<dbReference type="Proteomes" id="UP000707206">
    <property type="component" value="Unassembled WGS sequence"/>
</dbReference>
<dbReference type="GO" id="GO:0016646">
    <property type="term" value="F:oxidoreductase activity, acting on the CH-NH group of donors, NAD or NADP as acceptor"/>
    <property type="evidence" value="ECO:0007669"/>
    <property type="project" value="UniProtKB-ARBA"/>
</dbReference>
<evidence type="ECO:0000313" key="6">
    <source>
        <dbReference type="EMBL" id="NHF61054.1"/>
    </source>
</evidence>